<dbReference type="InterPro" id="IPR036322">
    <property type="entry name" value="WD40_repeat_dom_sf"/>
</dbReference>
<dbReference type="InterPro" id="IPR036372">
    <property type="entry name" value="BEACH_dom_sf"/>
</dbReference>
<dbReference type="Proteomes" id="UP000001542">
    <property type="component" value="Unassembled WGS sequence"/>
</dbReference>
<dbReference type="eggNOG" id="KOG1786">
    <property type="taxonomic scope" value="Eukaryota"/>
</dbReference>
<dbReference type="SUPFAM" id="SSF49899">
    <property type="entry name" value="Concanavalin A-like lectins/glucanases"/>
    <property type="match status" value="1"/>
</dbReference>
<feature type="region of interest" description="Disordered" evidence="1">
    <location>
        <begin position="887"/>
        <end position="906"/>
    </location>
</feature>
<feature type="compositionally biased region" description="Low complexity" evidence="1">
    <location>
        <begin position="887"/>
        <end position="899"/>
    </location>
</feature>
<dbReference type="InParanoid" id="A2EQR0"/>
<protein>
    <submittedName>
        <fullName evidence="4">Beige/BEACH domain containing protein</fullName>
    </submittedName>
</protein>
<sequence length="2736" mass="313838">MSSAAFIEPILETIGLLLDQASGSDEDTKPVLILQTSNFFTEILPNISEKDQTFENLSSKAKYLLKLAYDFLPTFLKNQEFSQKLVELLINIINSKLRMSVAIELSSFMKQFLFENYDTSEGFPDFEKLLALFFDIQEFASPFEQQGGIFSLWDIFKNKQKVEHSKFLLQMNHIYLQSSDPSDANAFLSYAISSFNEIDQTVFNQAFQFLFNIFLHQKCDLVSEFSVLDGFVQLNKYILSHNQSDLLVQYQFFRPLIQKDQKYKIPQPIQGIIHLVIQDELTSIARTDALLMLLAFIKDFTSENFPLKPTDIMLISSKCKNPGEIAALSEILLFISTNLEFDIASLFPVISKLMTPEILLNQKSNSIFKVIKFCWSTFGPEGATFVINLTKSCNKEQLATLLNKYQELYSVSSLSIASEFIKIDDKKVFITNFINAGPFLTDVEEFKAVVADAMFNNDLRLSVIMETVNLKSQNDIIQLIFSAVQRASMNPFIRHKIIEQNILKTVATLYISGSLSIESIIDLILTLSGHTYNQLLDLQVANFVNQTELFKIKDHETFEILAFDNGKSLIFPSLIHLCEKIVLRTPYDIWVCAQFGLENWMNQTGRSISEFPQIKQLCKHYILPSHANMLLDNPHLMVESISEDFSLTPLFQFQKKLQNSHLNIKLGMSSNSGLSLSFWFYFTKLPQNAQVICNFMNNLLCLKDEKLNYGDKEVAKITAKKWHNVIFTLTNQLKLSLFMNSQLIYKSQHSVKYDNVTCFSSFTNHVLWYIGGCIRVITRQISENEISKIFKKGVSNTTKFIDKEKLTVSASTYLKPFGGHHVSNTQNNGENVLYVPSYPLIHHLLYHHDGNNFIFKLVVECLAKSDNFEDFASANERKCIEKSILISDPSPQSSSDDNSTQISETNSSENLVFVNDSRNTRFEIASSPKENENLSLSDMKSKSKTFLSNSVIKFQSNSELEKAIKYIEELCCMQKYSKTSWDNREFAKHISVLLNLCPDVFDEKMTNLWMSVFIQNEKVDWDSLLIILLDPGLLNTSQAKIIISNLFGLISQCPPPNENQEVDQIFLFCFVSLQLIDDFTDEVKQVIVDFMSKLNPSTNILTICFVGMTDFKALITNPTIQYSIPQKSQIYSDLFKQIMKKVTPEQSFQFIFRVVNPEDVILSIHEIVLASLKTNTNLDKKFLMRYCIENCYNKATWAIAYSLFGNRPNEVDDENLSYKNFDFSILDDLLIMISILFTVNARQGSFWDKQMKFCAKILSEISDKIPKDLLNDDKFIFALCCLMYGNNFVDHMTCYPFEPKEWDAEIVCKKAMLRGQPFSDGMPANCPAPIFNSLILDEETVNNAKKTLLNIIPKQINFLPPNNDVTLNSGVFPLSFQQSIHHNNKQIYTSWGEFTTVLVGKLLRSDETLSLRSDHNRQRRVSDASLSSRPRRVSDHSQQIPHPIVPQAKKIPNLSPQQINTINSEMSANPNAIPSMTPFQMPSNIPIMSARNRRVSDANLLPKRRTNEGTVPPSQLTVMQRPNVNLIFVKDVLAFVVQIFVNIINDENMFTKLLDVLVLSHVHLIPEHSIFVLQEYVVALLNHLTTKRMYSQILVNFTVERIKEGWFSLKIPEILKILLTNLEKTKQKVTISPNLLECIVFCLTISPENNFLKIGELLNSYQKIVFPPHKQFDYIQNIDTVCSAILKLSEDKSMKSLAITIFNKMAEDSDFNSFWVSHTEEESVEKTKSLLVEKNYLLPFRKFFTKFEEKMYSKILATLQSIATKRALNANKFYEVADAFSHLLHSDIVISRSISCTLSLFMRDLFIFHCEYFLRSREQILTQHNLFINTNGVTKSLSLLTDPLYPTKRLENSPAIYNLPTYPNGSVSESYPKTPFIEEKLQHWPIKLRNIISMPYQFIQHLALHDVQKSLLLTFSCCEFSIPGILRLGIVQALFNSGGSFVLQQPIDFLYGVEPIHGLLLRGRSSFYFLFGISEGQNSLCAVREELYPLLLRFYLSYMITGNFGECSLYGGRPVLQWKFKEIFGLSKHLWLQKQVSFEVFTTKGWSFILICDNKKNYKTIFNSFSEIQNDTFSKLPPISSHVFSPLTSFKQIKNGLNECVKAWEDNRISNFNYLLLLNKFGLRSYSDYSQYFVIPWVVGNFLGDKMPEKDFRRDLSKPMGQIGEQRIAKFEQIFRDSGDSYFYGTHYMHFGVVLYYMFRMDPFCMFSVYLHHGWDHPNRIFFDIKESYNSAAYQSPADVKEQIPQLITVPELYSNISKIPMKKREDVVIAEYSKNPRDFVMKMMKYFEDEETSKHLSQWIDLIFGKLSRGDGALQAKNIFHPLCYPSIKDDEGIDELEDDDIEREAAKTCITNFGQCPPQLFKRLHSTRNDLKAVTHLLTEPENIVMQKVNSSKYSPYTDVQVRKNEIITTDGNSSIVKPKCHYSICVSHISHTIITWQHDPTKRCHDMMKSGDTIATDMSIRSSSATGISPDGLYYGVGQHGGSVIVYRLIYRGMKPVEAIKEFIFETSDSVRNVVFSPEHFLVFATSKSDVDAFSIGTGRKAWSYRPGYEIYSLCVDDRTAEVIVAGSEISVLSISGDELIRKKLQRTATCVRATTLRETTEKRFFVVGHVDGTVSFWTIDYETMTIKENAHIRCTNQTIVNITIDKTAQRVVFSSLHEVFEASYRGTNLKPLSKEMAKDCCVCHSENSQKLRPCTICKRFVCDGCSKEEGEAQTSFKKLYCDECYSLFKKKD</sequence>
<dbReference type="InterPro" id="IPR050865">
    <property type="entry name" value="BEACH_Domain"/>
</dbReference>
<dbReference type="InterPro" id="IPR000409">
    <property type="entry name" value="BEACH_dom"/>
</dbReference>
<organism evidence="4 5">
    <name type="scientific">Trichomonas vaginalis (strain ATCC PRA-98 / G3)</name>
    <dbReference type="NCBI Taxonomy" id="412133"/>
    <lineage>
        <taxon>Eukaryota</taxon>
        <taxon>Metamonada</taxon>
        <taxon>Parabasalia</taxon>
        <taxon>Trichomonadida</taxon>
        <taxon>Trichomonadidae</taxon>
        <taxon>Trichomonas</taxon>
    </lineage>
</organism>
<reference evidence="4" key="1">
    <citation type="submission" date="2006-10" db="EMBL/GenBank/DDBJ databases">
        <authorList>
            <person name="Amadeo P."/>
            <person name="Zhao Q."/>
            <person name="Wortman J."/>
            <person name="Fraser-Liggett C."/>
            <person name="Carlton J."/>
        </authorList>
    </citation>
    <scope>NUCLEOTIDE SEQUENCE</scope>
    <source>
        <strain evidence="4">G3</strain>
    </source>
</reference>
<dbReference type="InterPro" id="IPR015943">
    <property type="entry name" value="WD40/YVTN_repeat-like_dom_sf"/>
</dbReference>
<dbReference type="Gene3D" id="2.130.10.10">
    <property type="entry name" value="YVTN repeat-like/Quinoprotein amine dehydrogenase"/>
    <property type="match status" value="1"/>
</dbReference>
<dbReference type="Pfam" id="PF02138">
    <property type="entry name" value="Beach"/>
    <property type="match status" value="1"/>
</dbReference>
<dbReference type="VEuPathDB" id="TrichDB:TVAG_416680"/>
<dbReference type="InterPro" id="IPR013320">
    <property type="entry name" value="ConA-like_dom_sf"/>
</dbReference>
<dbReference type="Gene3D" id="1.10.1540.10">
    <property type="entry name" value="BEACH domain"/>
    <property type="match status" value="1"/>
</dbReference>
<dbReference type="SUPFAM" id="SSF50729">
    <property type="entry name" value="PH domain-like"/>
    <property type="match status" value="1"/>
</dbReference>
<keyword evidence="5" id="KW-1185">Reference proteome</keyword>
<dbReference type="InterPro" id="IPR023362">
    <property type="entry name" value="PH-BEACH_dom"/>
</dbReference>
<evidence type="ECO:0000313" key="4">
    <source>
        <dbReference type="EMBL" id="EAY05025.1"/>
    </source>
</evidence>
<feature type="region of interest" description="Disordered" evidence="1">
    <location>
        <begin position="1413"/>
        <end position="1452"/>
    </location>
</feature>
<proteinExistence type="predicted"/>
<dbReference type="PANTHER" id="PTHR13743:SF123">
    <property type="entry name" value="PROTEIN FAN"/>
    <property type="match status" value="1"/>
</dbReference>
<dbReference type="OrthoDB" id="10644273at2759"/>
<feature type="domain" description="BEACH-type PH" evidence="3">
    <location>
        <begin position="1936"/>
        <end position="2066"/>
    </location>
</feature>
<gene>
    <name evidence="4" type="ORF">TVAG_416680</name>
</gene>
<dbReference type="PANTHER" id="PTHR13743">
    <property type="entry name" value="BEIGE/BEACH-RELATED"/>
    <property type="match status" value="1"/>
</dbReference>
<dbReference type="PROSITE" id="PS50197">
    <property type="entry name" value="BEACH"/>
    <property type="match status" value="1"/>
</dbReference>
<evidence type="ECO:0000259" key="2">
    <source>
        <dbReference type="PROSITE" id="PS50197"/>
    </source>
</evidence>
<feature type="compositionally biased region" description="Basic and acidic residues" evidence="1">
    <location>
        <begin position="1413"/>
        <end position="1422"/>
    </location>
</feature>
<accession>A2EQR0</accession>
<evidence type="ECO:0000313" key="5">
    <source>
        <dbReference type="Proteomes" id="UP000001542"/>
    </source>
</evidence>
<dbReference type="SUPFAM" id="SSF81837">
    <property type="entry name" value="BEACH domain"/>
    <property type="match status" value="1"/>
</dbReference>
<dbReference type="EMBL" id="DS113459">
    <property type="protein sequence ID" value="EAY05025.1"/>
    <property type="molecule type" value="Genomic_DNA"/>
</dbReference>
<dbReference type="SMART" id="SM01026">
    <property type="entry name" value="Beach"/>
    <property type="match status" value="1"/>
</dbReference>
<evidence type="ECO:0000256" key="1">
    <source>
        <dbReference type="SAM" id="MobiDB-lite"/>
    </source>
</evidence>
<dbReference type="KEGG" id="tva:4762890"/>
<dbReference type="RefSeq" id="XP_001317248.1">
    <property type="nucleotide sequence ID" value="XM_001317213.1"/>
</dbReference>
<dbReference type="PROSITE" id="PS51783">
    <property type="entry name" value="PH_BEACH"/>
    <property type="match status" value="1"/>
</dbReference>
<name>A2EQR0_TRIV3</name>
<evidence type="ECO:0000259" key="3">
    <source>
        <dbReference type="PROSITE" id="PS51783"/>
    </source>
</evidence>
<dbReference type="CDD" id="cd06071">
    <property type="entry name" value="Beach"/>
    <property type="match status" value="1"/>
</dbReference>
<dbReference type="SUPFAM" id="SSF50978">
    <property type="entry name" value="WD40 repeat-like"/>
    <property type="match status" value="1"/>
</dbReference>
<feature type="domain" description="BEACH" evidence="2">
    <location>
        <begin position="2089"/>
        <end position="2370"/>
    </location>
</feature>
<dbReference type="VEuPathDB" id="TrichDB:TVAGG3_0894120"/>
<reference evidence="4" key="2">
    <citation type="journal article" date="2007" name="Science">
        <title>Draft genome sequence of the sexually transmitted pathogen Trichomonas vaginalis.</title>
        <authorList>
            <person name="Carlton J.M."/>
            <person name="Hirt R.P."/>
            <person name="Silva J.C."/>
            <person name="Delcher A.L."/>
            <person name="Schatz M."/>
            <person name="Zhao Q."/>
            <person name="Wortman J.R."/>
            <person name="Bidwell S.L."/>
            <person name="Alsmark U.C.M."/>
            <person name="Besteiro S."/>
            <person name="Sicheritz-Ponten T."/>
            <person name="Noel C.J."/>
            <person name="Dacks J.B."/>
            <person name="Foster P.G."/>
            <person name="Simillion C."/>
            <person name="Van de Peer Y."/>
            <person name="Miranda-Saavedra D."/>
            <person name="Barton G.J."/>
            <person name="Westrop G.D."/>
            <person name="Mueller S."/>
            <person name="Dessi D."/>
            <person name="Fiori P.L."/>
            <person name="Ren Q."/>
            <person name="Paulsen I."/>
            <person name="Zhang H."/>
            <person name="Bastida-Corcuera F.D."/>
            <person name="Simoes-Barbosa A."/>
            <person name="Brown M.T."/>
            <person name="Hayes R.D."/>
            <person name="Mukherjee M."/>
            <person name="Okumura C.Y."/>
            <person name="Schneider R."/>
            <person name="Smith A.J."/>
            <person name="Vanacova S."/>
            <person name="Villalvazo M."/>
            <person name="Haas B.J."/>
            <person name="Pertea M."/>
            <person name="Feldblyum T.V."/>
            <person name="Utterback T.R."/>
            <person name="Shu C.L."/>
            <person name="Osoegawa K."/>
            <person name="de Jong P.J."/>
            <person name="Hrdy I."/>
            <person name="Horvathova L."/>
            <person name="Zubacova Z."/>
            <person name="Dolezal P."/>
            <person name="Malik S.B."/>
            <person name="Logsdon J.M. Jr."/>
            <person name="Henze K."/>
            <person name="Gupta A."/>
            <person name="Wang C.C."/>
            <person name="Dunne R.L."/>
            <person name="Upcroft J.A."/>
            <person name="Upcroft P."/>
            <person name="White O."/>
            <person name="Salzberg S.L."/>
            <person name="Tang P."/>
            <person name="Chiu C.-H."/>
            <person name="Lee Y.-S."/>
            <person name="Embley T.M."/>
            <person name="Coombs G.H."/>
            <person name="Mottram J.C."/>
            <person name="Tachezy J."/>
            <person name="Fraser-Liggett C.M."/>
            <person name="Johnson P.J."/>
        </authorList>
    </citation>
    <scope>NUCLEOTIDE SEQUENCE [LARGE SCALE GENOMIC DNA]</scope>
    <source>
        <strain evidence="4">G3</strain>
    </source>
</reference>
<dbReference type="STRING" id="5722.A2EQR0"/>
<dbReference type="SMR" id="A2EQR0"/>